<keyword evidence="15" id="KW-0137">Centromere</keyword>
<protein>
    <recommendedName>
        <fullName evidence="16">DASH complex subunit DAD3</fullName>
    </recommendedName>
    <alternativeName>
        <fullName evidence="17">Outer kinetochore protein DAD3</fullName>
    </alternativeName>
</protein>
<dbReference type="PANTHER" id="PTHR28017">
    <property type="entry name" value="DASH COMPLEX SUBUNIT DAD3"/>
    <property type="match status" value="1"/>
</dbReference>
<evidence type="ECO:0000256" key="5">
    <source>
        <dbReference type="ARBA" id="ARBA00022454"/>
    </source>
</evidence>
<name>A0ABR4B045_9LECA</name>
<accession>A0ABR4B045</accession>
<keyword evidence="5" id="KW-0158">Chromosome</keyword>
<evidence type="ECO:0000256" key="16">
    <source>
        <dbReference type="ARBA" id="ARBA00044179"/>
    </source>
</evidence>
<evidence type="ECO:0000256" key="8">
    <source>
        <dbReference type="ARBA" id="ARBA00022701"/>
    </source>
</evidence>
<keyword evidence="11" id="KW-0995">Kinetochore</keyword>
<keyword evidence="13" id="KW-0539">Nucleus</keyword>
<gene>
    <name evidence="18" type="ORF">ABVK25_008503</name>
</gene>
<keyword evidence="19" id="KW-1185">Reference proteome</keyword>
<comment type="caution">
    <text evidence="18">The sequence shown here is derived from an EMBL/GenBank/DDBJ whole genome shotgun (WGS) entry which is preliminary data.</text>
</comment>
<evidence type="ECO:0000256" key="9">
    <source>
        <dbReference type="ARBA" id="ARBA00022776"/>
    </source>
</evidence>
<proteinExistence type="inferred from homology"/>
<keyword evidence="14" id="KW-0131">Cell cycle</keyword>
<keyword evidence="9" id="KW-0498">Mitosis</keyword>
<evidence type="ECO:0000256" key="7">
    <source>
        <dbReference type="ARBA" id="ARBA00022618"/>
    </source>
</evidence>
<dbReference type="Pfam" id="PF08656">
    <property type="entry name" value="DASH_Dad3"/>
    <property type="match status" value="1"/>
</dbReference>
<dbReference type="InterPro" id="IPR013965">
    <property type="entry name" value="DASH_Dad3"/>
</dbReference>
<evidence type="ECO:0000313" key="18">
    <source>
        <dbReference type="EMBL" id="KAL2051254.1"/>
    </source>
</evidence>
<keyword evidence="10" id="KW-0159">Chromosome partition</keyword>
<evidence type="ECO:0000256" key="3">
    <source>
        <dbReference type="ARBA" id="ARBA00004629"/>
    </source>
</evidence>
<sequence length="98" mass="10531">MVDPSPPSNRAAACSPLEQEVLDEYALLLSNLNKLSTVLSSLAERPTAEVVDGLRMLERKTSLVCTLLKASVYSIVLQQQIYGGDEGEGPRQGQGQGQ</sequence>
<evidence type="ECO:0000256" key="4">
    <source>
        <dbReference type="ARBA" id="ARBA00006277"/>
    </source>
</evidence>
<keyword evidence="8" id="KW-0493">Microtubule</keyword>
<organism evidence="18 19">
    <name type="scientific">Lepraria finkii</name>
    <dbReference type="NCBI Taxonomy" id="1340010"/>
    <lineage>
        <taxon>Eukaryota</taxon>
        <taxon>Fungi</taxon>
        <taxon>Dikarya</taxon>
        <taxon>Ascomycota</taxon>
        <taxon>Pezizomycotina</taxon>
        <taxon>Lecanoromycetes</taxon>
        <taxon>OSLEUM clade</taxon>
        <taxon>Lecanoromycetidae</taxon>
        <taxon>Lecanorales</taxon>
        <taxon>Lecanorineae</taxon>
        <taxon>Stereocaulaceae</taxon>
        <taxon>Lepraria</taxon>
    </lineage>
</organism>
<reference evidence="18 19" key="1">
    <citation type="submission" date="2024-09" db="EMBL/GenBank/DDBJ databases">
        <title>Rethinking Asexuality: The Enigmatic Case of Functional Sexual Genes in Lepraria (Stereocaulaceae).</title>
        <authorList>
            <person name="Doellman M."/>
            <person name="Sun Y."/>
            <person name="Barcenas-Pena A."/>
            <person name="Lumbsch H.T."/>
            <person name="Grewe F."/>
        </authorList>
    </citation>
    <scope>NUCLEOTIDE SEQUENCE [LARGE SCALE GENOMIC DNA]</scope>
    <source>
        <strain evidence="18 19">Grewe 0041</strain>
    </source>
</reference>
<evidence type="ECO:0000256" key="14">
    <source>
        <dbReference type="ARBA" id="ARBA00023306"/>
    </source>
</evidence>
<dbReference type="Proteomes" id="UP001590951">
    <property type="component" value="Unassembled WGS sequence"/>
</dbReference>
<evidence type="ECO:0000256" key="15">
    <source>
        <dbReference type="ARBA" id="ARBA00023328"/>
    </source>
</evidence>
<dbReference type="PANTHER" id="PTHR28017:SF1">
    <property type="entry name" value="DASH COMPLEX SUBUNIT DAD3"/>
    <property type="match status" value="1"/>
</dbReference>
<evidence type="ECO:0000256" key="6">
    <source>
        <dbReference type="ARBA" id="ARBA00022490"/>
    </source>
</evidence>
<evidence type="ECO:0000256" key="13">
    <source>
        <dbReference type="ARBA" id="ARBA00023242"/>
    </source>
</evidence>
<keyword evidence="7" id="KW-0132">Cell division</keyword>
<evidence type="ECO:0000256" key="2">
    <source>
        <dbReference type="ARBA" id="ARBA00004186"/>
    </source>
</evidence>
<keyword evidence="6" id="KW-0963">Cytoplasm</keyword>
<dbReference type="EMBL" id="JBHFEH010000037">
    <property type="protein sequence ID" value="KAL2051254.1"/>
    <property type="molecule type" value="Genomic_DNA"/>
</dbReference>
<evidence type="ECO:0000256" key="1">
    <source>
        <dbReference type="ARBA" id="ARBA00004123"/>
    </source>
</evidence>
<evidence type="ECO:0000313" key="19">
    <source>
        <dbReference type="Proteomes" id="UP001590951"/>
    </source>
</evidence>
<evidence type="ECO:0000256" key="11">
    <source>
        <dbReference type="ARBA" id="ARBA00022838"/>
    </source>
</evidence>
<comment type="similarity">
    <text evidence="4">Belongs to the DASH complex DAD3 family.</text>
</comment>
<evidence type="ECO:0000256" key="17">
    <source>
        <dbReference type="ARBA" id="ARBA00044305"/>
    </source>
</evidence>
<evidence type="ECO:0000256" key="10">
    <source>
        <dbReference type="ARBA" id="ARBA00022829"/>
    </source>
</evidence>
<evidence type="ECO:0000256" key="12">
    <source>
        <dbReference type="ARBA" id="ARBA00023212"/>
    </source>
</evidence>
<comment type="subcellular location">
    <subcellularLocation>
        <location evidence="3">Chromosome</location>
        <location evidence="3">Centromere</location>
        <location evidence="3">Kinetochore</location>
    </subcellularLocation>
    <subcellularLocation>
        <location evidence="2">Cytoplasm</location>
        <location evidence="2">Cytoskeleton</location>
        <location evidence="2">Spindle</location>
    </subcellularLocation>
    <subcellularLocation>
        <location evidence="1">Nucleus</location>
    </subcellularLocation>
</comment>
<keyword evidence="12" id="KW-0206">Cytoskeleton</keyword>